<dbReference type="InterPro" id="IPR052314">
    <property type="entry name" value="Immune_rcpt_domain"/>
</dbReference>
<dbReference type="GeneID" id="102193430"/>
<evidence type="ECO:0000256" key="5">
    <source>
        <dbReference type="SAM" id="SignalP"/>
    </source>
</evidence>
<dbReference type="InterPro" id="IPR013783">
    <property type="entry name" value="Ig-like_fold"/>
</dbReference>
<evidence type="ECO:0000256" key="4">
    <source>
        <dbReference type="SAM" id="Phobius"/>
    </source>
</evidence>
<keyword evidence="3" id="KW-0393">Immunoglobulin domain</keyword>
<name>A0A9Y3RUB9_9CICH</name>
<keyword evidence="1 5" id="KW-0732">Signal</keyword>
<keyword evidence="2" id="KW-1015">Disulfide bond</keyword>
<keyword evidence="4" id="KW-0472">Membrane</keyword>
<evidence type="ECO:0000256" key="2">
    <source>
        <dbReference type="ARBA" id="ARBA00023157"/>
    </source>
</evidence>
<protein>
    <submittedName>
        <fullName evidence="7">Uncharacterized protein LOC102193430 isoform X3</fullName>
    </submittedName>
</protein>
<dbReference type="Gene3D" id="2.60.40.10">
    <property type="entry name" value="Immunoglobulins"/>
    <property type="match status" value="1"/>
</dbReference>
<gene>
    <name evidence="7" type="primary">LOC102193430</name>
</gene>
<dbReference type="Proteomes" id="UP000695023">
    <property type="component" value="Unplaced"/>
</dbReference>
<keyword evidence="4" id="KW-1133">Transmembrane helix</keyword>
<dbReference type="GO" id="GO:0009986">
    <property type="term" value="C:cell surface"/>
    <property type="evidence" value="ECO:0007669"/>
    <property type="project" value="TreeGrafter"/>
</dbReference>
<proteinExistence type="predicted"/>
<evidence type="ECO:0000256" key="1">
    <source>
        <dbReference type="ARBA" id="ARBA00022729"/>
    </source>
</evidence>
<accession>A0A9Y3RUB9</accession>
<feature type="transmembrane region" description="Helical" evidence="4">
    <location>
        <begin position="185"/>
        <end position="207"/>
    </location>
</feature>
<dbReference type="RefSeq" id="XP_005748024.1">
    <property type="nucleotide sequence ID" value="XM_005747967.1"/>
</dbReference>
<reference evidence="7" key="1">
    <citation type="submission" date="2025-08" db="UniProtKB">
        <authorList>
            <consortium name="RefSeq"/>
        </authorList>
    </citation>
    <scope>IDENTIFICATION</scope>
</reference>
<dbReference type="PANTHER" id="PTHR16423">
    <property type="entry name" value="TREM-LIKE TRANSCRIPT PROTEIN"/>
    <property type="match status" value="1"/>
</dbReference>
<sequence length="338" mass="36729">MKVCQALLCFIFLNLQDGNTGLANAETPVYEGVEGGNITVECKFVILGRKTLFCKDKCETGNILIETADYTAQRGRYSIKYEKKNFSKDIVHASITQLNKSDSGRYSCTLDTSLQPCDFQLVITGASDTPTPHQPLSTSTFLLSASTTTTATTQHVNVSSGSFTSSSASSEISRQPQTAAGSDKLLHVTLILVAMITILSAALLIFYKNRKNKPKGSSMKTEHADITQANWLYGNITEDEAQNRVTPVRVSSVYDYPEGSQPDGVENQELYSLVTAPQNTATDDMNDADYTEVDFSHIPSSNSAPCGNICDTVYCTPAIYANHPNVGSPPLYSTVEIH</sequence>
<feature type="chain" id="PRO_5041226526" evidence="5">
    <location>
        <begin position="26"/>
        <end position="338"/>
    </location>
</feature>
<evidence type="ECO:0000313" key="7">
    <source>
        <dbReference type="RefSeq" id="XP_005748024.1"/>
    </source>
</evidence>
<dbReference type="PANTHER" id="PTHR16423:SF7">
    <property type="entry name" value="NATURAL CYTOTOXICITY TRIGGERING RECEPTOR 2"/>
    <property type="match status" value="1"/>
</dbReference>
<organism evidence="6 7">
    <name type="scientific">Pundamilia nyererei</name>
    <dbReference type="NCBI Taxonomy" id="303518"/>
    <lineage>
        <taxon>Eukaryota</taxon>
        <taxon>Metazoa</taxon>
        <taxon>Chordata</taxon>
        <taxon>Craniata</taxon>
        <taxon>Vertebrata</taxon>
        <taxon>Euteleostomi</taxon>
        <taxon>Actinopterygii</taxon>
        <taxon>Neopterygii</taxon>
        <taxon>Teleostei</taxon>
        <taxon>Neoteleostei</taxon>
        <taxon>Acanthomorphata</taxon>
        <taxon>Ovalentaria</taxon>
        <taxon>Cichlomorphae</taxon>
        <taxon>Cichliformes</taxon>
        <taxon>Cichlidae</taxon>
        <taxon>African cichlids</taxon>
        <taxon>Pseudocrenilabrinae</taxon>
        <taxon>Haplochromini</taxon>
        <taxon>Pundamilia</taxon>
    </lineage>
</organism>
<feature type="signal peptide" evidence="5">
    <location>
        <begin position="1"/>
        <end position="25"/>
    </location>
</feature>
<keyword evidence="4" id="KW-0812">Transmembrane</keyword>
<evidence type="ECO:0000313" key="6">
    <source>
        <dbReference type="Proteomes" id="UP000695023"/>
    </source>
</evidence>
<dbReference type="AlphaFoldDB" id="A0A9Y3RUB9"/>
<keyword evidence="6" id="KW-1185">Reference proteome</keyword>
<evidence type="ECO:0000256" key="3">
    <source>
        <dbReference type="ARBA" id="ARBA00023319"/>
    </source>
</evidence>
<dbReference type="GO" id="GO:0038023">
    <property type="term" value="F:signaling receptor activity"/>
    <property type="evidence" value="ECO:0007669"/>
    <property type="project" value="TreeGrafter"/>
</dbReference>